<gene>
    <name evidence="1" type="ORF">CAMP_LOCUS10050</name>
</gene>
<protein>
    <submittedName>
        <fullName evidence="1">Uncharacterized protein</fullName>
    </submittedName>
</protein>
<sequence>MEIPDLQHICAVSISRSLFQKHIRWRKLTDLAFEFREILDELAPQSRISPAIRKCVKEAIVGVLAEVRRWDSKHSEMFVESKKRRAVAKTEILRTFYSHLVWKRYRPEIDDVATCSHLISTELKNWPLMQFQFACLYAKTELIFDDWKFDKYRRATFKIQLSDHPVYDFWLTLMESRPDVFFDTDRRVANQKLTQCFGFAIRNGYRELMEFIWQRITDRHRESVGLLEWRTQCLRARDAQTMQFLCHNLCRMNPVGTARIAWAAFFDAFHHLAYNEKSDIMVPDQYRRKFEFLLKNSCPILRQRLLKMDNFRLLCDAFRLNLSDIFSLLLNYLPQEDIATAREYVDRIFDRKKSRDAATMRTRMLRRQFTTGN</sequence>
<evidence type="ECO:0000313" key="1">
    <source>
        <dbReference type="EMBL" id="CAI5447413.1"/>
    </source>
</evidence>
<organism evidence="1 2">
    <name type="scientific">Caenorhabditis angaria</name>
    <dbReference type="NCBI Taxonomy" id="860376"/>
    <lineage>
        <taxon>Eukaryota</taxon>
        <taxon>Metazoa</taxon>
        <taxon>Ecdysozoa</taxon>
        <taxon>Nematoda</taxon>
        <taxon>Chromadorea</taxon>
        <taxon>Rhabditida</taxon>
        <taxon>Rhabditina</taxon>
        <taxon>Rhabditomorpha</taxon>
        <taxon>Rhabditoidea</taxon>
        <taxon>Rhabditidae</taxon>
        <taxon>Peloderinae</taxon>
        <taxon>Caenorhabditis</taxon>
    </lineage>
</organism>
<accession>A0A9P1N2E4</accession>
<proteinExistence type="predicted"/>
<keyword evidence="2" id="KW-1185">Reference proteome</keyword>
<dbReference type="Proteomes" id="UP001152747">
    <property type="component" value="Unassembled WGS sequence"/>
</dbReference>
<reference evidence="1" key="1">
    <citation type="submission" date="2022-11" db="EMBL/GenBank/DDBJ databases">
        <authorList>
            <person name="Kikuchi T."/>
        </authorList>
    </citation>
    <scope>NUCLEOTIDE SEQUENCE</scope>
    <source>
        <strain evidence="1">PS1010</strain>
    </source>
</reference>
<dbReference type="EMBL" id="CANHGI010000004">
    <property type="protein sequence ID" value="CAI5447413.1"/>
    <property type="molecule type" value="Genomic_DNA"/>
</dbReference>
<name>A0A9P1N2E4_9PELO</name>
<dbReference type="AlphaFoldDB" id="A0A9P1N2E4"/>
<dbReference type="OrthoDB" id="5827962at2759"/>
<evidence type="ECO:0000313" key="2">
    <source>
        <dbReference type="Proteomes" id="UP001152747"/>
    </source>
</evidence>
<comment type="caution">
    <text evidence="1">The sequence shown here is derived from an EMBL/GenBank/DDBJ whole genome shotgun (WGS) entry which is preliminary data.</text>
</comment>